<sequence length="192" mass="22285">NKFRTRQCIVGESFPERILMLLDFPSNFYKLADQNPRKTLRLFQVFLKKILVGFLLLCNMEPKKKEYDYDRILISLENCILPSERLDETPSMKDGLDRDTENDLRSFACEMIQIAGILLKIPQVAMATGQVLLQRFYFSKSMVKLDVEVSAMAAIFLAAKIEESPRRIRDVINVCHHIKQRMLQNPNKTTPT</sequence>
<name>A0A7M5UI14_9CNID</name>
<protein>
    <recommendedName>
        <fullName evidence="2">Cyclin N-terminal domain-containing protein</fullName>
    </recommendedName>
</protein>
<keyword evidence="1" id="KW-0195">Cyclin</keyword>
<proteinExistence type="predicted"/>
<dbReference type="PANTHER" id="PTHR10026">
    <property type="entry name" value="CYCLIN"/>
    <property type="match status" value="1"/>
</dbReference>
<accession>A0A7M5UI14</accession>
<reference evidence="3" key="1">
    <citation type="submission" date="2021-01" db="UniProtKB">
        <authorList>
            <consortium name="EnsemblMetazoa"/>
        </authorList>
    </citation>
    <scope>IDENTIFICATION</scope>
</reference>
<dbReference type="InterPro" id="IPR036915">
    <property type="entry name" value="Cyclin-like_sf"/>
</dbReference>
<keyword evidence="4" id="KW-1185">Reference proteome</keyword>
<dbReference type="GO" id="GO:0016538">
    <property type="term" value="F:cyclin-dependent protein serine/threonine kinase regulator activity"/>
    <property type="evidence" value="ECO:0007669"/>
    <property type="project" value="InterPro"/>
</dbReference>
<dbReference type="InterPro" id="IPR043198">
    <property type="entry name" value="Cyclin/Ssn8"/>
</dbReference>
<evidence type="ECO:0000256" key="1">
    <source>
        <dbReference type="ARBA" id="ARBA00023127"/>
    </source>
</evidence>
<dbReference type="EnsemblMetazoa" id="CLYHEMT010812.2">
    <property type="protein sequence ID" value="CLYHEMP010812.2"/>
    <property type="gene ID" value="CLYHEMG010812"/>
</dbReference>
<organism evidence="3 4">
    <name type="scientific">Clytia hemisphaerica</name>
    <dbReference type="NCBI Taxonomy" id="252671"/>
    <lineage>
        <taxon>Eukaryota</taxon>
        <taxon>Metazoa</taxon>
        <taxon>Cnidaria</taxon>
        <taxon>Hydrozoa</taxon>
        <taxon>Hydroidolina</taxon>
        <taxon>Leptothecata</taxon>
        <taxon>Obeliida</taxon>
        <taxon>Clytiidae</taxon>
        <taxon>Clytia</taxon>
    </lineage>
</organism>
<dbReference type="OrthoDB" id="10264655at2759"/>
<evidence type="ECO:0000259" key="2">
    <source>
        <dbReference type="Pfam" id="PF00134"/>
    </source>
</evidence>
<dbReference type="Proteomes" id="UP000594262">
    <property type="component" value="Unplaced"/>
</dbReference>
<evidence type="ECO:0000313" key="4">
    <source>
        <dbReference type="Proteomes" id="UP000594262"/>
    </source>
</evidence>
<dbReference type="Pfam" id="PF00134">
    <property type="entry name" value="Cyclin_N"/>
    <property type="match status" value="1"/>
</dbReference>
<dbReference type="InterPro" id="IPR006671">
    <property type="entry name" value="Cyclin_N"/>
</dbReference>
<dbReference type="GO" id="GO:0006357">
    <property type="term" value="P:regulation of transcription by RNA polymerase II"/>
    <property type="evidence" value="ECO:0007669"/>
    <property type="project" value="InterPro"/>
</dbReference>
<feature type="domain" description="Cyclin N-terminal" evidence="2">
    <location>
        <begin position="96"/>
        <end position="177"/>
    </location>
</feature>
<dbReference type="SUPFAM" id="SSF47954">
    <property type="entry name" value="Cyclin-like"/>
    <property type="match status" value="1"/>
</dbReference>
<evidence type="ECO:0000313" key="3">
    <source>
        <dbReference type="EnsemblMetazoa" id="CLYHEMP010812.2"/>
    </source>
</evidence>
<dbReference type="AlphaFoldDB" id="A0A7M5UI14"/>
<dbReference type="Gene3D" id="1.10.472.10">
    <property type="entry name" value="Cyclin-like"/>
    <property type="match status" value="1"/>
</dbReference>